<comment type="caution">
    <text evidence="10">The sequence shown here is derived from an EMBL/GenBank/DDBJ whole genome shotgun (WGS) entry which is preliminary data.</text>
</comment>
<dbReference type="Pfam" id="PF16363">
    <property type="entry name" value="GDP_Man_Dehyd"/>
    <property type="match status" value="1"/>
</dbReference>
<dbReference type="EMBL" id="JAGSND010000002">
    <property type="protein sequence ID" value="MBR0597169.1"/>
    <property type="molecule type" value="Genomic_DNA"/>
</dbReference>
<keyword evidence="7 8" id="KW-0456">Lyase</keyword>
<dbReference type="InterPro" id="IPR036291">
    <property type="entry name" value="NAD(P)-bd_dom_sf"/>
</dbReference>
<dbReference type="GO" id="GO:0009225">
    <property type="term" value="P:nucleotide-sugar metabolic process"/>
    <property type="evidence" value="ECO:0007669"/>
    <property type="project" value="InterPro"/>
</dbReference>
<evidence type="ECO:0000256" key="7">
    <source>
        <dbReference type="ARBA" id="ARBA00023239"/>
    </source>
</evidence>
<dbReference type="InterPro" id="IPR016040">
    <property type="entry name" value="NAD(P)-bd_dom"/>
</dbReference>
<reference evidence="10" key="2">
    <citation type="submission" date="2021-04" db="EMBL/GenBank/DDBJ databases">
        <authorList>
            <person name="Liu J."/>
        </authorList>
    </citation>
    <scope>NUCLEOTIDE SEQUENCE</scope>
    <source>
        <strain evidence="10">BAD-6</strain>
    </source>
</reference>
<name>A0A8J7VYP9_9FIRM</name>
<evidence type="ECO:0000256" key="4">
    <source>
        <dbReference type="ARBA" id="ARBA00011990"/>
    </source>
</evidence>
<evidence type="ECO:0000259" key="9">
    <source>
        <dbReference type="Pfam" id="PF16363"/>
    </source>
</evidence>
<dbReference type="InterPro" id="IPR005888">
    <property type="entry name" value="dTDP_Gluc_deHydtase"/>
</dbReference>
<dbReference type="PANTHER" id="PTHR43000">
    <property type="entry name" value="DTDP-D-GLUCOSE 4,6-DEHYDRATASE-RELATED"/>
    <property type="match status" value="1"/>
</dbReference>
<reference evidence="10" key="1">
    <citation type="submission" date="2021-04" db="EMBL/GenBank/DDBJ databases">
        <title>Sinoanaerobacter chloroacetimidivorans sp. nov., an obligate anaerobic bacterium isolated from anaerobic sludge.</title>
        <authorList>
            <person name="Bao Y."/>
        </authorList>
    </citation>
    <scope>NUCLEOTIDE SEQUENCE</scope>
    <source>
        <strain evidence="10">BAD-6</strain>
    </source>
</reference>
<accession>A0A8J7VYP9</accession>
<comment type="cofactor">
    <cofactor evidence="2 8">
        <name>NAD(+)</name>
        <dbReference type="ChEBI" id="CHEBI:57540"/>
    </cofactor>
</comment>
<evidence type="ECO:0000313" key="11">
    <source>
        <dbReference type="Proteomes" id="UP000675664"/>
    </source>
</evidence>
<dbReference type="GO" id="GO:0008460">
    <property type="term" value="F:dTDP-glucose 4,6-dehydratase activity"/>
    <property type="evidence" value="ECO:0007669"/>
    <property type="project" value="UniProtKB-EC"/>
</dbReference>
<evidence type="ECO:0000256" key="3">
    <source>
        <dbReference type="ARBA" id="ARBA00008178"/>
    </source>
</evidence>
<evidence type="ECO:0000256" key="1">
    <source>
        <dbReference type="ARBA" id="ARBA00001539"/>
    </source>
</evidence>
<evidence type="ECO:0000313" key="10">
    <source>
        <dbReference type="EMBL" id="MBR0597169.1"/>
    </source>
</evidence>
<dbReference type="FunFam" id="3.40.50.720:FF:000304">
    <property type="entry name" value="UDP-glucose 4,6-dehydratase"/>
    <property type="match status" value="1"/>
</dbReference>
<evidence type="ECO:0000256" key="2">
    <source>
        <dbReference type="ARBA" id="ARBA00001911"/>
    </source>
</evidence>
<proteinExistence type="inferred from homology"/>
<evidence type="ECO:0000256" key="6">
    <source>
        <dbReference type="ARBA" id="ARBA00023027"/>
    </source>
</evidence>
<protein>
    <recommendedName>
        <fullName evidence="5 8">dTDP-glucose 4,6-dehydratase</fullName>
        <ecNumber evidence="4 8">4.2.1.46</ecNumber>
    </recommendedName>
</protein>
<gene>
    <name evidence="10" type="primary">rfbB</name>
    <name evidence="10" type="ORF">KCX82_04735</name>
</gene>
<feature type="domain" description="NAD(P)-binding" evidence="9">
    <location>
        <begin position="4"/>
        <end position="308"/>
    </location>
</feature>
<dbReference type="NCBIfam" id="TIGR01181">
    <property type="entry name" value="dTDP_gluc_dehyt"/>
    <property type="match status" value="1"/>
</dbReference>
<evidence type="ECO:0000256" key="8">
    <source>
        <dbReference type="RuleBase" id="RU004473"/>
    </source>
</evidence>
<evidence type="ECO:0000256" key="5">
    <source>
        <dbReference type="ARBA" id="ARBA00016977"/>
    </source>
</evidence>
<sequence>MKILITGGAGFIGSNFVYYFLEKYKDWNVVCLDKLTYAANIHTLDRAMQNRNFKFIQGDIADRDFIFDVFDLENFDVVVNFAAESHVDKSIEDSTIFLKTNVLGTQVLMDASRRFRVKRFHQVSTDEVYGDLPMDRPDLLFTESSIIQTSSPYAASKAAADLLAQSYFRTYGFPVTISRCSNNYGPFQFLEKLIPSTIIRALKNQKLPIYGTGENIRDWLHVSDHCTAIDLILVQGKMGEVYNIGGNNERTNLQVVSIILKELGKSENLIEYAEDRPGHDLRYAVDSTKIKNLLFWESSIRFEKGIVDTVRWYQNHQDWWKDMIWVL</sequence>
<dbReference type="Gene3D" id="3.90.25.10">
    <property type="entry name" value="UDP-galactose 4-epimerase, domain 1"/>
    <property type="match status" value="1"/>
</dbReference>
<dbReference type="Gene3D" id="3.40.50.720">
    <property type="entry name" value="NAD(P)-binding Rossmann-like Domain"/>
    <property type="match status" value="1"/>
</dbReference>
<dbReference type="Proteomes" id="UP000675664">
    <property type="component" value="Unassembled WGS sequence"/>
</dbReference>
<dbReference type="CDD" id="cd05246">
    <property type="entry name" value="dTDP_GD_SDR_e"/>
    <property type="match status" value="1"/>
</dbReference>
<keyword evidence="6" id="KW-0520">NAD</keyword>
<dbReference type="EC" id="4.2.1.46" evidence="4 8"/>
<comment type="catalytic activity">
    <reaction evidence="1 8">
        <text>dTDP-alpha-D-glucose = dTDP-4-dehydro-6-deoxy-alpha-D-glucose + H2O</text>
        <dbReference type="Rhea" id="RHEA:17221"/>
        <dbReference type="ChEBI" id="CHEBI:15377"/>
        <dbReference type="ChEBI" id="CHEBI:57477"/>
        <dbReference type="ChEBI" id="CHEBI:57649"/>
        <dbReference type="EC" id="4.2.1.46"/>
    </reaction>
</comment>
<organism evidence="10 11">
    <name type="scientific">Sinanaerobacter chloroacetimidivorans</name>
    <dbReference type="NCBI Taxonomy" id="2818044"/>
    <lineage>
        <taxon>Bacteria</taxon>
        <taxon>Bacillati</taxon>
        <taxon>Bacillota</taxon>
        <taxon>Clostridia</taxon>
        <taxon>Peptostreptococcales</taxon>
        <taxon>Anaerovoracaceae</taxon>
        <taxon>Sinanaerobacter</taxon>
    </lineage>
</organism>
<comment type="similarity">
    <text evidence="3 8">Belongs to the NAD(P)-dependent epimerase/dehydratase family. dTDP-glucose dehydratase subfamily.</text>
</comment>
<dbReference type="RefSeq" id="WP_227017297.1">
    <property type="nucleotide sequence ID" value="NZ_JAGSND010000002.1"/>
</dbReference>
<dbReference type="AlphaFoldDB" id="A0A8J7VYP9"/>
<keyword evidence="11" id="KW-1185">Reference proteome</keyword>
<dbReference type="SUPFAM" id="SSF51735">
    <property type="entry name" value="NAD(P)-binding Rossmann-fold domains"/>
    <property type="match status" value="1"/>
</dbReference>